<organism evidence="2 3">
    <name type="scientific">Corchorus olitorius</name>
    <dbReference type="NCBI Taxonomy" id="93759"/>
    <lineage>
        <taxon>Eukaryota</taxon>
        <taxon>Viridiplantae</taxon>
        <taxon>Streptophyta</taxon>
        <taxon>Embryophyta</taxon>
        <taxon>Tracheophyta</taxon>
        <taxon>Spermatophyta</taxon>
        <taxon>Magnoliopsida</taxon>
        <taxon>eudicotyledons</taxon>
        <taxon>Gunneridae</taxon>
        <taxon>Pentapetalae</taxon>
        <taxon>rosids</taxon>
        <taxon>malvids</taxon>
        <taxon>Malvales</taxon>
        <taxon>Malvaceae</taxon>
        <taxon>Grewioideae</taxon>
        <taxon>Apeibeae</taxon>
        <taxon>Corchorus</taxon>
    </lineage>
</organism>
<evidence type="ECO:0000313" key="2">
    <source>
        <dbReference type="EMBL" id="OMO79076.1"/>
    </source>
</evidence>
<name>A0A1R3I903_9ROSI</name>
<gene>
    <name evidence="2" type="ORF">COLO4_24566</name>
</gene>
<keyword evidence="3" id="KW-1185">Reference proteome</keyword>
<dbReference type="EMBL" id="AWUE01018657">
    <property type="protein sequence ID" value="OMO79076.1"/>
    <property type="molecule type" value="Genomic_DNA"/>
</dbReference>
<evidence type="ECO:0000313" key="3">
    <source>
        <dbReference type="Proteomes" id="UP000187203"/>
    </source>
</evidence>
<feature type="region of interest" description="Disordered" evidence="1">
    <location>
        <begin position="1"/>
        <end position="50"/>
    </location>
</feature>
<accession>A0A1R3I903</accession>
<evidence type="ECO:0000256" key="1">
    <source>
        <dbReference type="SAM" id="MobiDB-lite"/>
    </source>
</evidence>
<dbReference type="Proteomes" id="UP000187203">
    <property type="component" value="Unassembled WGS sequence"/>
</dbReference>
<reference evidence="3" key="1">
    <citation type="submission" date="2013-09" db="EMBL/GenBank/DDBJ databases">
        <title>Corchorus olitorius genome sequencing.</title>
        <authorList>
            <person name="Alam M."/>
            <person name="Haque M.S."/>
            <person name="Islam M.S."/>
            <person name="Emdad E.M."/>
            <person name="Islam M.M."/>
            <person name="Ahmed B."/>
            <person name="Halim A."/>
            <person name="Hossen Q.M.M."/>
            <person name="Hossain M.Z."/>
            <person name="Ahmed R."/>
            <person name="Khan M.M."/>
            <person name="Islam R."/>
            <person name="Rashid M.M."/>
            <person name="Khan S.A."/>
            <person name="Rahman M.S."/>
            <person name="Alam M."/>
            <person name="Yahiya A.S."/>
            <person name="Khan M.S."/>
            <person name="Azam M.S."/>
            <person name="Haque T."/>
            <person name="Lashkar M.Z.H."/>
            <person name="Akhand A.I."/>
            <person name="Morshed G."/>
            <person name="Roy S."/>
            <person name="Uddin K.S."/>
            <person name="Rabeya T."/>
            <person name="Hossain A.S."/>
            <person name="Chowdhury A."/>
            <person name="Snigdha A.R."/>
            <person name="Mortoza M.S."/>
            <person name="Matin S.A."/>
            <person name="Hoque S.M.E."/>
            <person name="Islam M.K."/>
            <person name="Roy D.K."/>
            <person name="Haider R."/>
            <person name="Moosa M.M."/>
            <person name="Elias S.M."/>
            <person name="Hasan A.M."/>
            <person name="Jahan S."/>
            <person name="Shafiuddin M."/>
            <person name="Mahmood N."/>
            <person name="Shommy N.S."/>
        </authorList>
    </citation>
    <scope>NUCLEOTIDE SEQUENCE [LARGE SCALE GENOMIC DNA]</scope>
    <source>
        <strain evidence="3">cv. O-4</strain>
    </source>
</reference>
<comment type="caution">
    <text evidence="2">The sequence shown here is derived from an EMBL/GenBank/DDBJ whole genome shotgun (WGS) entry which is preliminary data.</text>
</comment>
<sequence>MTLNSNDSPTMNPNPRSEQRKEKRNRPLKLGERNKKKFRKGEKDHEQRKLQTRVVLRDQNRVDWQYHQFEYNPQIYFSLIA</sequence>
<feature type="compositionally biased region" description="Basic and acidic residues" evidence="1">
    <location>
        <begin position="41"/>
        <end position="50"/>
    </location>
</feature>
<protein>
    <submittedName>
        <fullName evidence="2">Serine/threonine-protein phosphatase 7-like protein</fullName>
    </submittedName>
</protein>
<feature type="compositionally biased region" description="Polar residues" evidence="1">
    <location>
        <begin position="1"/>
        <end position="16"/>
    </location>
</feature>
<proteinExistence type="predicted"/>
<dbReference type="AlphaFoldDB" id="A0A1R3I903"/>